<evidence type="ECO:0000313" key="3">
    <source>
        <dbReference type="Proteomes" id="UP000332933"/>
    </source>
</evidence>
<evidence type="ECO:0000313" key="1">
    <source>
        <dbReference type="EMBL" id="KAF0718528.1"/>
    </source>
</evidence>
<protein>
    <submittedName>
        <fullName evidence="2">Aste57867_1630 protein</fullName>
    </submittedName>
</protein>
<gene>
    <name evidence="2" type="primary">Aste57867_1630</name>
    <name evidence="1" type="ORF">As57867_001628</name>
    <name evidence="2" type="ORF">ASTE57867_1630</name>
</gene>
<dbReference type="EMBL" id="VJMH01000142">
    <property type="protein sequence ID" value="KAF0718528.1"/>
    <property type="molecule type" value="Genomic_DNA"/>
</dbReference>
<organism evidence="2 3">
    <name type="scientific">Aphanomyces stellatus</name>
    <dbReference type="NCBI Taxonomy" id="120398"/>
    <lineage>
        <taxon>Eukaryota</taxon>
        <taxon>Sar</taxon>
        <taxon>Stramenopiles</taxon>
        <taxon>Oomycota</taxon>
        <taxon>Saprolegniomycetes</taxon>
        <taxon>Saprolegniales</taxon>
        <taxon>Verrucalvaceae</taxon>
        <taxon>Aphanomyces</taxon>
    </lineage>
</organism>
<dbReference type="AlphaFoldDB" id="A0A485K649"/>
<accession>A0A485K649</accession>
<name>A0A485K649_9STRA</name>
<dbReference type="OrthoDB" id="62205at2759"/>
<sequence length="458" mass="50393">MIKNGDTTAAAVSAFVCGNDAAPWMQLLDVTDECTDGMKQALLESIPFAPILDNATDPICAFAKRYPTAAIDLWTSLLLFNHNLSNTSEVRNWVLHVMNLTGVLAALSPPRGDRRQGEALLQACAMSMRSERRRHIAKRLHAFAVALADLLQLHVPPPATTPQSDDIIAHLDLLARHRGQHATKALVAAVAFLHKWPQSNAPKDDPRVVHRIKLLACLHPELFQSILNHWLGLGYISRHEFDHRLRHGPILEDILMCTAAHPIRWRLEASMMQWPVAKSSSSVDVVAPCRYITWTASDALSDAVLDDVLAELTLVAAHCPAYALAPVVLAAWALVLHVSDIPTQLEPTLRLFWTAFLRPVVAVDHSPALIAVLSLVVESRMGAWDVWAVCSHVLAHAIVFAAKLYDDAAPSTTQQRVAATLLQSLLAQCAVSVLVAVEKKKFLLPVEARAILETRLRR</sequence>
<dbReference type="Proteomes" id="UP000332933">
    <property type="component" value="Unassembled WGS sequence"/>
</dbReference>
<proteinExistence type="predicted"/>
<reference evidence="1" key="2">
    <citation type="submission" date="2019-06" db="EMBL/GenBank/DDBJ databases">
        <title>Genomics analysis of Aphanomyces spp. identifies a new class of oomycete effector associated with host adaptation.</title>
        <authorList>
            <person name="Gaulin E."/>
        </authorList>
    </citation>
    <scope>NUCLEOTIDE SEQUENCE</scope>
    <source>
        <strain evidence="1">CBS 578.67</strain>
    </source>
</reference>
<keyword evidence="3" id="KW-1185">Reference proteome</keyword>
<reference evidence="2 3" key="1">
    <citation type="submission" date="2019-03" db="EMBL/GenBank/DDBJ databases">
        <authorList>
            <person name="Gaulin E."/>
            <person name="Dumas B."/>
        </authorList>
    </citation>
    <scope>NUCLEOTIDE SEQUENCE [LARGE SCALE GENOMIC DNA]</scope>
    <source>
        <strain evidence="2">CBS 568.67</strain>
    </source>
</reference>
<evidence type="ECO:0000313" key="2">
    <source>
        <dbReference type="EMBL" id="VFT78843.1"/>
    </source>
</evidence>
<dbReference type="EMBL" id="CAADRA010000142">
    <property type="protein sequence ID" value="VFT78843.1"/>
    <property type="molecule type" value="Genomic_DNA"/>
</dbReference>